<accession>A0ABR3NG60</accession>
<evidence type="ECO:0000256" key="1">
    <source>
        <dbReference type="SAM" id="MobiDB-lite"/>
    </source>
</evidence>
<comment type="caution">
    <text evidence="2">The sequence shown here is derived from an EMBL/GenBank/DDBJ whole genome shotgun (WGS) entry which is preliminary data.</text>
</comment>
<reference evidence="2 3" key="1">
    <citation type="submission" date="2023-09" db="EMBL/GenBank/DDBJ databases">
        <authorList>
            <person name="Wang M."/>
        </authorList>
    </citation>
    <scope>NUCLEOTIDE SEQUENCE [LARGE SCALE GENOMIC DNA]</scope>
    <source>
        <strain evidence="2">GT-2023</strain>
        <tissue evidence="2">Liver</tissue>
    </source>
</reference>
<organism evidence="2 3">
    <name type="scientific">Cirrhinus molitorella</name>
    <name type="common">mud carp</name>
    <dbReference type="NCBI Taxonomy" id="172907"/>
    <lineage>
        <taxon>Eukaryota</taxon>
        <taxon>Metazoa</taxon>
        <taxon>Chordata</taxon>
        <taxon>Craniata</taxon>
        <taxon>Vertebrata</taxon>
        <taxon>Euteleostomi</taxon>
        <taxon>Actinopterygii</taxon>
        <taxon>Neopterygii</taxon>
        <taxon>Teleostei</taxon>
        <taxon>Ostariophysi</taxon>
        <taxon>Cypriniformes</taxon>
        <taxon>Cyprinidae</taxon>
        <taxon>Labeoninae</taxon>
        <taxon>Labeonini</taxon>
        <taxon>Cirrhinus</taxon>
    </lineage>
</organism>
<protein>
    <submittedName>
        <fullName evidence="2">Uncharacterized protein</fullName>
    </submittedName>
</protein>
<dbReference type="Proteomes" id="UP001558613">
    <property type="component" value="Unassembled WGS sequence"/>
</dbReference>
<sequence length="70" mass="7624">MLNRRACALACFDESSASISRSPELRRSSDGSLSVGSDGRSFHGWVPPGYPATKNTSKHAQPQNLRFCIL</sequence>
<proteinExistence type="predicted"/>
<name>A0ABR3NG60_9TELE</name>
<gene>
    <name evidence="2" type="ORF">QQF64_035365</name>
</gene>
<evidence type="ECO:0000313" key="2">
    <source>
        <dbReference type="EMBL" id="KAL1275742.1"/>
    </source>
</evidence>
<dbReference type="EMBL" id="JAYMGO010000004">
    <property type="protein sequence ID" value="KAL1275742.1"/>
    <property type="molecule type" value="Genomic_DNA"/>
</dbReference>
<feature type="compositionally biased region" description="Low complexity" evidence="1">
    <location>
        <begin position="30"/>
        <end position="39"/>
    </location>
</feature>
<feature type="region of interest" description="Disordered" evidence="1">
    <location>
        <begin position="16"/>
        <end position="40"/>
    </location>
</feature>
<evidence type="ECO:0000313" key="3">
    <source>
        <dbReference type="Proteomes" id="UP001558613"/>
    </source>
</evidence>
<keyword evidence="3" id="KW-1185">Reference proteome</keyword>